<proteinExistence type="predicted"/>
<reference evidence="1 2" key="1">
    <citation type="journal article" date="2017" name="Nat. Commun.">
        <title>Genome assembly with in vitro proximity ligation data and whole-genome triplication in lettuce.</title>
        <authorList>
            <person name="Reyes-Chin-Wo S."/>
            <person name="Wang Z."/>
            <person name="Yang X."/>
            <person name="Kozik A."/>
            <person name="Arikit S."/>
            <person name="Song C."/>
            <person name="Xia L."/>
            <person name="Froenicke L."/>
            <person name="Lavelle D.O."/>
            <person name="Truco M.J."/>
            <person name="Xia R."/>
            <person name="Zhu S."/>
            <person name="Xu C."/>
            <person name="Xu H."/>
            <person name="Xu X."/>
            <person name="Cox K."/>
            <person name="Korf I."/>
            <person name="Meyers B.C."/>
            <person name="Michelmore R.W."/>
        </authorList>
    </citation>
    <scope>NUCLEOTIDE SEQUENCE [LARGE SCALE GENOMIC DNA]</scope>
    <source>
        <strain evidence="2">cv. Salinas</strain>
        <tissue evidence="1">Seedlings</tissue>
    </source>
</reference>
<name>A0A9R1XQM8_LACSA</name>
<keyword evidence="2" id="KW-1185">Reference proteome</keyword>
<dbReference type="EMBL" id="NBSK02000002">
    <property type="protein sequence ID" value="KAJ0223765.1"/>
    <property type="molecule type" value="Genomic_DNA"/>
</dbReference>
<evidence type="ECO:0008006" key="3">
    <source>
        <dbReference type="Google" id="ProtNLM"/>
    </source>
</evidence>
<accession>A0A9R1XQM8</accession>
<dbReference type="Proteomes" id="UP000235145">
    <property type="component" value="Unassembled WGS sequence"/>
</dbReference>
<dbReference type="PANTHER" id="PTHR33116">
    <property type="entry name" value="REVERSE TRANSCRIPTASE ZINC-BINDING DOMAIN-CONTAINING PROTEIN-RELATED-RELATED"/>
    <property type="match status" value="1"/>
</dbReference>
<evidence type="ECO:0000313" key="2">
    <source>
        <dbReference type="Proteomes" id="UP000235145"/>
    </source>
</evidence>
<dbReference type="PANTHER" id="PTHR33116:SF79">
    <property type="entry name" value="REVERSE TRANSCRIPTASE DOMAIN, ZINC FINGER, CCHC-TYPE-RELATED"/>
    <property type="match status" value="1"/>
</dbReference>
<protein>
    <recommendedName>
        <fullName evidence="3">Reverse transcriptase zinc-binding domain-containing protein</fullName>
    </recommendedName>
</protein>
<sequence>MNRMMSWRPILEKLKSKLSVWKAKMVLESLPTYYMSIFDAPVGVINSLEKIRRQFVWGGPDCNKSINWIAWEKIMSPKNVGGLGLGSIRALNLALLTKWLWKLKNEPNSLWVKIIMGLHNLSAVQNSNQIKGRWTGVWRNIVKRKIALEKINIPLEEILHSGDPQAGQVSPYVVDGEFSVAGLRERIERANFPVCDGYFPWLKTVPLKVSSFVWRAKQNKIPSAGALRNRGSKETGGHILVECPVAKEVLSAILHWCNIPVTDFQTVQNVIDFAIKWGNYPKRRKTLITILFGVFWGLWRARNDRIFNKIETEPVKIISIVKAQTFVWMKHRGGNNNLEWRV</sequence>
<gene>
    <name evidence="1" type="ORF">LSAT_V11C200093040</name>
</gene>
<evidence type="ECO:0000313" key="1">
    <source>
        <dbReference type="EMBL" id="KAJ0223765.1"/>
    </source>
</evidence>
<dbReference type="AlphaFoldDB" id="A0A9R1XQM8"/>
<organism evidence="1 2">
    <name type="scientific">Lactuca sativa</name>
    <name type="common">Garden lettuce</name>
    <dbReference type="NCBI Taxonomy" id="4236"/>
    <lineage>
        <taxon>Eukaryota</taxon>
        <taxon>Viridiplantae</taxon>
        <taxon>Streptophyta</taxon>
        <taxon>Embryophyta</taxon>
        <taxon>Tracheophyta</taxon>
        <taxon>Spermatophyta</taxon>
        <taxon>Magnoliopsida</taxon>
        <taxon>eudicotyledons</taxon>
        <taxon>Gunneridae</taxon>
        <taxon>Pentapetalae</taxon>
        <taxon>asterids</taxon>
        <taxon>campanulids</taxon>
        <taxon>Asterales</taxon>
        <taxon>Asteraceae</taxon>
        <taxon>Cichorioideae</taxon>
        <taxon>Cichorieae</taxon>
        <taxon>Lactucinae</taxon>
        <taxon>Lactuca</taxon>
    </lineage>
</organism>
<comment type="caution">
    <text evidence="1">The sequence shown here is derived from an EMBL/GenBank/DDBJ whole genome shotgun (WGS) entry which is preliminary data.</text>
</comment>